<keyword evidence="1" id="KW-0472">Membrane</keyword>
<dbReference type="EMBL" id="WBJY01000004">
    <property type="protein sequence ID" value="KAB1646894.1"/>
    <property type="molecule type" value="Genomic_DNA"/>
</dbReference>
<evidence type="ECO:0000313" key="2">
    <source>
        <dbReference type="EMBL" id="KAB1646894.1"/>
    </source>
</evidence>
<feature type="transmembrane region" description="Helical" evidence="1">
    <location>
        <begin position="51"/>
        <end position="72"/>
    </location>
</feature>
<dbReference type="RefSeq" id="WP_158030060.1">
    <property type="nucleotide sequence ID" value="NZ_BMHG01000002.1"/>
</dbReference>
<evidence type="ECO:0008006" key="4">
    <source>
        <dbReference type="Google" id="ProtNLM"/>
    </source>
</evidence>
<feature type="transmembrane region" description="Helical" evidence="1">
    <location>
        <begin position="21"/>
        <end position="45"/>
    </location>
</feature>
<name>A0A6H9WAV9_9MICO</name>
<keyword evidence="1" id="KW-1133">Transmembrane helix</keyword>
<accession>A0A6H9WAV9</accession>
<organism evidence="2 3">
    <name type="scientific">Pseudoclavibacter endophyticus</name>
    <dbReference type="NCBI Taxonomy" id="1778590"/>
    <lineage>
        <taxon>Bacteria</taxon>
        <taxon>Bacillati</taxon>
        <taxon>Actinomycetota</taxon>
        <taxon>Actinomycetes</taxon>
        <taxon>Micrococcales</taxon>
        <taxon>Microbacteriaceae</taxon>
        <taxon>Pseudoclavibacter</taxon>
    </lineage>
</organism>
<sequence>MNRTERYLAAVRARDRVTIPGAVVPLLGTAIAAVVLVVLNLSLVIAGDNDIVRLLALLVGSSIAAAFVWTLVALANAFRTYQCTPTGLSYRGSRELPWGMLRGAHIVIERGGETGTQREIVAGLTPQGIEWVRRHGGLRLRTALSPRHSALKVQRARGCSKDETARLLAETIAHRRARLGLPPVA</sequence>
<keyword evidence="3" id="KW-1185">Reference proteome</keyword>
<proteinExistence type="predicted"/>
<dbReference type="AlphaFoldDB" id="A0A6H9WAV9"/>
<protein>
    <recommendedName>
        <fullName evidence="4">PH domain-containing protein</fullName>
    </recommendedName>
</protein>
<keyword evidence="1" id="KW-0812">Transmembrane</keyword>
<dbReference type="Proteomes" id="UP000431744">
    <property type="component" value="Unassembled WGS sequence"/>
</dbReference>
<evidence type="ECO:0000256" key="1">
    <source>
        <dbReference type="SAM" id="Phobius"/>
    </source>
</evidence>
<comment type="caution">
    <text evidence="2">The sequence shown here is derived from an EMBL/GenBank/DDBJ whole genome shotgun (WGS) entry which is preliminary data.</text>
</comment>
<reference evidence="2 3" key="1">
    <citation type="submission" date="2019-09" db="EMBL/GenBank/DDBJ databases">
        <title>Phylogeny of genus Pseudoclavibacter and closely related genus.</title>
        <authorList>
            <person name="Li Y."/>
        </authorList>
    </citation>
    <scope>NUCLEOTIDE SEQUENCE [LARGE SCALE GENOMIC DNA]</scope>
    <source>
        <strain evidence="2 3">EGI 60007</strain>
    </source>
</reference>
<evidence type="ECO:0000313" key="3">
    <source>
        <dbReference type="Proteomes" id="UP000431744"/>
    </source>
</evidence>
<gene>
    <name evidence="2" type="ORF">F8O04_14310</name>
</gene>